<gene>
    <name evidence="1" type="ORF">LCGC14_2242450</name>
</gene>
<proteinExistence type="predicted"/>
<accession>A0A0F9FZZ8</accession>
<organism evidence="1">
    <name type="scientific">marine sediment metagenome</name>
    <dbReference type="NCBI Taxonomy" id="412755"/>
    <lineage>
        <taxon>unclassified sequences</taxon>
        <taxon>metagenomes</taxon>
        <taxon>ecological metagenomes</taxon>
    </lineage>
</organism>
<sequence>MKTIMRTTDWGTLELSSDHIDMKKDKVDRLIALLSDYFIPRKIECAKCKSEKNLMHAKVTMDEDVILFDGRMVCQDCNHEVPYNSCGDPLKMAAERQKKTIFEKENRNDEY</sequence>
<protein>
    <submittedName>
        <fullName evidence="1">Uncharacterized protein</fullName>
    </submittedName>
</protein>
<dbReference type="AlphaFoldDB" id="A0A0F9FZZ8"/>
<name>A0A0F9FZZ8_9ZZZZ</name>
<comment type="caution">
    <text evidence="1">The sequence shown here is derived from an EMBL/GenBank/DDBJ whole genome shotgun (WGS) entry which is preliminary data.</text>
</comment>
<evidence type="ECO:0000313" key="1">
    <source>
        <dbReference type="EMBL" id="KKL56732.1"/>
    </source>
</evidence>
<dbReference type="EMBL" id="LAZR01030396">
    <property type="protein sequence ID" value="KKL56732.1"/>
    <property type="molecule type" value="Genomic_DNA"/>
</dbReference>
<reference evidence="1" key="1">
    <citation type="journal article" date="2015" name="Nature">
        <title>Complex archaea that bridge the gap between prokaryotes and eukaryotes.</title>
        <authorList>
            <person name="Spang A."/>
            <person name="Saw J.H."/>
            <person name="Jorgensen S.L."/>
            <person name="Zaremba-Niedzwiedzka K."/>
            <person name="Martijn J."/>
            <person name="Lind A.E."/>
            <person name="van Eijk R."/>
            <person name="Schleper C."/>
            <person name="Guy L."/>
            <person name="Ettema T.J."/>
        </authorList>
    </citation>
    <scope>NUCLEOTIDE SEQUENCE</scope>
</reference>